<dbReference type="PRINTS" id="PR00069">
    <property type="entry name" value="ALDKETRDTASE"/>
</dbReference>
<dbReference type="Proteomes" id="UP000234331">
    <property type="component" value="Unassembled WGS sequence"/>
</dbReference>
<keyword evidence="4" id="KW-1185">Reference proteome</keyword>
<sequence length="345" mass="37429">MEHRALMEHRILGNSGLKVPVLGFGTATFGGASEMFRVWGSSGLAEAQRLVSICLDAGVTFFDTADFYSHGLAETLLAKALGRRRDEVLLATKIGTPLGSGPNDGGASRWHIVRAVENSLRRLEVDHVDLLYVHQFDATTPVEETVRALDDLVRAGKVRYLGASNFPGWGLASSVAVAERYGLERYVAHQVSYSLAAREFEWELAPAGAAHGVGAIAWSPLAGGALSGKVRRAAAVPEDSRVHRLGRPVEERVLHVVDELTAVAEEVDRTVAQVAVNWVLNRPNVASVVLGARTEDQLRDSLGAVGWTLTADQIARLDKASELDPPYPYANQRAFPELLRSHWNS</sequence>
<dbReference type="PANTHER" id="PTHR43364">
    <property type="entry name" value="NADH-SPECIFIC METHYLGLYOXAL REDUCTASE-RELATED"/>
    <property type="match status" value="1"/>
</dbReference>
<accession>A0A2I2KJM8</accession>
<dbReference type="InterPro" id="IPR036812">
    <property type="entry name" value="NAD(P)_OxRdtase_dom_sf"/>
</dbReference>
<dbReference type="GO" id="GO:0016491">
    <property type="term" value="F:oxidoreductase activity"/>
    <property type="evidence" value="ECO:0007669"/>
    <property type="project" value="UniProtKB-KW"/>
</dbReference>
<evidence type="ECO:0000259" key="2">
    <source>
        <dbReference type="Pfam" id="PF00248"/>
    </source>
</evidence>
<dbReference type="Gene3D" id="3.20.20.100">
    <property type="entry name" value="NADP-dependent oxidoreductase domain"/>
    <property type="match status" value="1"/>
</dbReference>
<dbReference type="InterPro" id="IPR050523">
    <property type="entry name" value="AKR_Detox_Biosynth"/>
</dbReference>
<dbReference type="GO" id="GO:0005829">
    <property type="term" value="C:cytosol"/>
    <property type="evidence" value="ECO:0007669"/>
    <property type="project" value="TreeGrafter"/>
</dbReference>
<keyword evidence="1" id="KW-0560">Oxidoreductase</keyword>
<dbReference type="SUPFAM" id="SSF51430">
    <property type="entry name" value="NAD(P)-linked oxidoreductase"/>
    <property type="match status" value="1"/>
</dbReference>
<dbReference type="Pfam" id="PF00248">
    <property type="entry name" value="Aldo_ket_red"/>
    <property type="match status" value="1"/>
</dbReference>
<dbReference type="PANTHER" id="PTHR43364:SF18">
    <property type="entry name" value="OXIDOREDUCTASE"/>
    <property type="match status" value="1"/>
</dbReference>
<dbReference type="CDD" id="cd19091">
    <property type="entry name" value="AKR_PsAKR"/>
    <property type="match status" value="1"/>
</dbReference>
<proteinExistence type="predicted"/>
<protein>
    <submittedName>
        <fullName evidence="3">Aldo/keto reductase</fullName>
    </submittedName>
</protein>
<evidence type="ECO:0000256" key="1">
    <source>
        <dbReference type="ARBA" id="ARBA00023002"/>
    </source>
</evidence>
<evidence type="ECO:0000313" key="3">
    <source>
        <dbReference type="EMBL" id="SNQ45854.1"/>
    </source>
</evidence>
<dbReference type="EMBL" id="FZMO01000019">
    <property type="protein sequence ID" value="SNQ45854.1"/>
    <property type="molecule type" value="Genomic_DNA"/>
</dbReference>
<dbReference type="InterPro" id="IPR023210">
    <property type="entry name" value="NADP_OxRdtase_dom"/>
</dbReference>
<gene>
    <name evidence="3" type="ORF">FRACA_1150008</name>
</gene>
<reference evidence="3 4" key="1">
    <citation type="submission" date="2017-06" db="EMBL/GenBank/DDBJ databases">
        <authorList>
            <person name="Kim H.J."/>
            <person name="Triplett B.A."/>
        </authorList>
    </citation>
    <scope>NUCLEOTIDE SEQUENCE [LARGE SCALE GENOMIC DNA]</scope>
    <source>
        <strain evidence="3">FRACA_ARgP5</strain>
    </source>
</reference>
<dbReference type="AlphaFoldDB" id="A0A2I2KJM8"/>
<feature type="domain" description="NADP-dependent oxidoreductase" evidence="2">
    <location>
        <begin position="22"/>
        <end position="321"/>
    </location>
</feature>
<name>A0A2I2KJM8_9ACTN</name>
<dbReference type="FunFam" id="3.20.20.100:FF:000004">
    <property type="entry name" value="Oxidoreductase, aldo/keto reductase"/>
    <property type="match status" value="1"/>
</dbReference>
<dbReference type="InterPro" id="IPR020471">
    <property type="entry name" value="AKR"/>
</dbReference>
<evidence type="ECO:0000313" key="4">
    <source>
        <dbReference type="Proteomes" id="UP000234331"/>
    </source>
</evidence>
<organism evidence="3 4">
    <name type="scientific">Frankia canadensis</name>
    <dbReference type="NCBI Taxonomy" id="1836972"/>
    <lineage>
        <taxon>Bacteria</taxon>
        <taxon>Bacillati</taxon>
        <taxon>Actinomycetota</taxon>
        <taxon>Actinomycetes</taxon>
        <taxon>Frankiales</taxon>
        <taxon>Frankiaceae</taxon>
        <taxon>Frankia</taxon>
    </lineage>
</organism>